<keyword evidence="2" id="KW-1185">Reference proteome</keyword>
<dbReference type="EMBL" id="CP002542">
    <property type="protein sequence ID" value="AEA42888.1"/>
    <property type="molecule type" value="Genomic_DNA"/>
</dbReference>
<organism evidence="1 2">
    <name type="scientific">Fluviicola taffensis (strain DSM 16823 / NCIMB 13979 / RW262)</name>
    <dbReference type="NCBI Taxonomy" id="755732"/>
    <lineage>
        <taxon>Bacteria</taxon>
        <taxon>Pseudomonadati</taxon>
        <taxon>Bacteroidota</taxon>
        <taxon>Flavobacteriia</taxon>
        <taxon>Flavobacteriales</taxon>
        <taxon>Crocinitomicaceae</taxon>
        <taxon>Fluviicola</taxon>
    </lineage>
</organism>
<dbReference type="AlphaFoldDB" id="F2IJK0"/>
<gene>
    <name evidence="1" type="ordered locus">Fluta_0887</name>
</gene>
<dbReference type="STRING" id="755732.Fluta_0887"/>
<evidence type="ECO:0000313" key="2">
    <source>
        <dbReference type="Proteomes" id="UP000007463"/>
    </source>
</evidence>
<name>F2IJK0_FLUTR</name>
<proteinExistence type="predicted"/>
<protein>
    <submittedName>
        <fullName evidence="1">Uncharacterized protein</fullName>
    </submittedName>
</protein>
<evidence type="ECO:0000313" key="1">
    <source>
        <dbReference type="EMBL" id="AEA42888.1"/>
    </source>
</evidence>
<dbReference type="Proteomes" id="UP000007463">
    <property type="component" value="Chromosome"/>
</dbReference>
<reference evidence="1 2" key="1">
    <citation type="journal article" date="2011" name="Stand. Genomic Sci.">
        <title>Complete genome sequence of the gliding freshwater bacterium Fluviicola taffensis type strain (RW262).</title>
        <authorList>
            <person name="Woyke T."/>
            <person name="Chertkov O."/>
            <person name="Lapidus A."/>
            <person name="Nolan M."/>
            <person name="Lucas S."/>
            <person name="Del Rio T.G."/>
            <person name="Tice H."/>
            <person name="Cheng J.F."/>
            <person name="Tapia R."/>
            <person name="Han C."/>
            <person name="Goodwin L."/>
            <person name="Pitluck S."/>
            <person name="Liolios K."/>
            <person name="Pagani I."/>
            <person name="Ivanova N."/>
            <person name="Huntemann M."/>
            <person name="Mavromatis K."/>
            <person name="Mikhailova N."/>
            <person name="Pati A."/>
            <person name="Chen A."/>
            <person name="Palaniappan K."/>
            <person name="Land M."/>
            <person name="Hauser L."/>
            <person name="Brambilla E.M."/>
            <person name="Rohde M."/>
            <person name="Mwirichia R."/>
            <person name="Sikorski J."/>
            <person name="Tindall B.J."/>
            <person name="Goker M."/>
            <person name="Bristow J."/>
            <person name="Eisen J.A."/>
            <person name="Markowitz V."/>
            <person name="Hugenholtz P."/>
            <person name="Klenk H.P."/>
            <person name="Kyrpides N.C."/>
        </authorList>
    </citation>
    <scope>NUCLEOTIDE SEQUENCE [LARGE SCALE GENOMIC DNA]</scope>
    <source>
        <strain evidence="2">DSM 16823 / RW262 / RW262</strain>
    </source>
</reference>
<accession>F2IJK0</accession>
<reference evidence="2" key="2">
    <citation type="submission" date="2011-02" db="EMBL/GenBank/DDBJ databases">
        <title>The complete genome of Fluviicola taffensis DSM 16823.</title>
        <authorList>
            <consortium name="US DOE Joint Genome Institute (JGI-PGF)"/>
            <person name="Lucas S."/>
            <person name="Copeland A."/>
            <person name="Lapidus A."/>
            <person name="Bruce D."/>
            <person name="Goodwin L."/>
            <person name="Pitluck S."/>
            <person name="Kyrpides N."/>
            <person name="Mavromatis K."/>
            <person name="Ivanova N."/>
            <person name="Mikhailova N."/>
            <person name="Pagani I."/>
            <person name="Chertkov O."/>
            <person name="Detter J.C."/>
            <person name="Han C."/>
            <person name="Tapia R."/>
            <person name="Land M."/>
            <person name="Hauser L."/>
            <person name="Markowitz V."/>
            <person name="Cheng J.-F."/>
            <person name="Hugenholtz P."/>
            <person name="Woyke T."/>
            <person name="Wu D."/>
            <person name="Tindall B."/>
            <person name="Pomrenke H.G."/>
            <person name="Brambilla E."/>
            <person name="Klenk H.-P."/>
            <person name="Eisen J.A."/>
        </authorList>
    </citation>
    <scope>NUCLEOTIDE SEQUENCE [LARGE SCALE GENOMIC DNA]</scope>
    <source>
        <strain evidence="2">DSM 16823 / RW262 / RW262</strain>
    </source>
</reference>
<dbReference type="KEGG" id="fte:Fluta_0887"/>
<sequence length="82" mass="9450">MESTTKNPVTTVAGTTSYINYLQNFVVNNFSLRNTLPSEVQKFFSVFPSFWPIGLSQFCKPSLQQFSSNYFQKPQHEKTTFP</sequence>
<dbReference type="HOGENOM" id="CLU_2553287_0_0_10"/>